<keyword evidence="10" id="KW-1185">Reference proteome</keyword>
<name>A0A2T1K6V9_9GAMM</name>
<keyword evidence="2 7" id="KW-0813">Transport</keyword>
<dbReference type="EMBL" id="PXNP01000095">
    <property type="protein sequence ID" value="PSF05894.1"/>
    <property type="molecule type" value="Genomic_DNA"/>
</dbReference>
<evidence type="ECO:0000259" key="8">
    <source>
        <dbReference type="PROSITE" id="PS50928"/>
    </source>
</evidence>
<dbReference type="Gene3D" id="1.10.3720.10">
    <property type="entry name" value="MetI-like"/>
    <property type="match status" value="1"/>
</dbReference>
<evidence type="ECO:0000256" key="2">
    <source>
        <dbReference type="ARBA" id="ARBA00022448"/>
    </source>
</evidence>
<dbReference type="SUPFAM" id="SSF161098">
    <property type="entry name" value="MetI-like"/>
    <property type="match status" value="1"/>
</dbReference>
<feature type="transmembrane region" description="Helical" evidence="7">
    <location>
        <begin position="140"/>
        <end position="160"/>
    </location>
</feature>
<comment type="subcellular location">
    <subcellularLocation>
        <location evidence="1 7">Cell membrane</location>
        <topology evidence="1 7">Multi-pass membrane protein</topology>
    </subcellularLocation>
</comment>
<dbReference type="PANTHER" id="PTHR30151">
    <property type="entry name" value="ALKANE SULFONATE ABC TRANSPORTER-RELATED, MEMBRANE SUBUNIT"/>
    <property type="match status" value="1"/>
</dbReference>
<evidence type="ECO:0000256" key="1">
    <source>
        <dbReference type="ARBA" id="ARBA00004651"/>
    </source>
</evidence>
<dbReference type="OrthoDB" id="8138334at2"/>
<dbReference type="GO" id="GO:0005886">
    <property type="term" value="C:plasma membrane"/>
    <property type="evidence" value="ECO:0007669"/>
    <property type="project" value="UniProtKB-SubCell"/>
</dbReference>
<evidence type="ECO:0000313" key="10">
    <source>
        <dbReference type="Proteomes" id="UP000239866"/>
    </source>
</evidence>
<gene>
    <name evidence="9" type="ORF">C7H09_12530</name>
</gene>
<feature type="transmembrane region" description="Helical" evidence="7">
    <location>
        <begin position="230"/>
        <end position="250"/>
    </location>
</feature>
<evidence type="ECO:0000256" key="6">
    <source>
        <dbReference type="ARBA" id="ARBA00023136"/>
    </source>
</evidence>
<dbReference type="InterPro" id="IPR035906">
    <property type="entry name" value="MetI-like_sf"/>
</dbReference>
<feature type="transmembrane region" description="Helical" evidence="7">
    <location>
        <begin position="181"/>
        <end position="210"/>
    </location>
</feature>
<accession>A0A2T1K6V9</accession>
<dbReference type="Proteomes" id="UP000239866">
    <property type="component" value="Unassembled WGS sequence"/>
</dbReference>
<proteinExistence type="inferred from homology"/>
<dbReference type="Pfam" id="PF00528">
    <property type="entry name" value="BPD_transp_1"/>
    <property type="match status" value="1"/>
</dbReference>
<sequence>MVNVIKIIGTSEANRRVSITEKIPLGYLSPILLLVLWEVAARAALIDVNFFPAPSTIIKTGFNQASTELFWSDITISLQRILVGYGMGAIPGVILGLAMGLFKPVREFFRPLISAIFPIPKIALLPLLLLIFGIGETSKYVVIAINVFFLMTINTLAGVMNIPKIYFDVTKNLKASRWKTYLTVALPGSLPGIFTGLRICAGTALILLVAAEFSAADSGVGYRIWWAWSVFWVDTMYVGFFVIALMGLGFSKLVDIAERLAMPWEKR</sequence>
<dbReference type="PROSITE" id="PS50928">
    <property type="entry name" value="ABC_TM1"/>
    <property type="match status" value="1"/>
</dbReference>
<comment type="caution">
    <text evidence="9">The sequence shown here is derived from an EMBL/GenBank/DDBJ whole genome shotgun (WGS) entry which is preliminary data.</text>
</comment>
<organism evidence="9 10">
    <name type="scientific">Marinobacter fuscus</name>
    <dbReference type="NCBI Taxonomy" id="2109942"/>
    <lineage>
        <taxon>Bacteria</taxon>
        <taxon>Pseudomonadati</taxon>
        <taxon>Pseudomonadota</taxon>
        <taxon>Gammaproteobacteria</taxon>
        <taxon>Pseudomonadales</taxon>
        <taxon>Marinobacteraceae</taxon>
        <taxon>Marinobacter</taxon>
    </lineage>
</organism>
<dbReference type="RefSeq" id="WP_106763175.1">
    <property type="nucleotide sequence ID" value="NZ_PXNP01000095.1"/>
</dbReference>
<comment type="similarity">
    <text evidence="7">Belongs to the binding-protein-dependent transport system permease family.</text>
</comment>
<evidence type="ECO:0000256" key="3">
    <source>
        <dbReference type="ARBA" id="ARBA00022475"/>
    </source>
</evidence>
<dbReference type="InterPro" id="IPR000515">
    <property type="entry name" value="MetI-like"/>
</dbReference>
<reference evidence="9 10" key="1">
    <citation type="submission" date="2018-03" db="EMBL/GenBank/DDBJ databases">
        <title>Marinobacter brunus sp. nov., a marine bacterium of Gamma-proteobacteria isolated from the surface seawater of the South China Sea.</title>
        <authorList>
            <person name="Cheng H."/>
            <person name="Wu Y.-H."/>
            <person name="Xamxidin M."/>
            <person name="Xu X.-W."/>
        </authorList>
    </citation>
    <scope>NUCLEOTIDE SEQUENCE [LARGE SCALE GENOMIC DNA]</scope>
    <source>
        <strain evidence="9 10">NH169-3</strain>
    </source>
</reference>
<dbReference type="PANTHER" id="PTHR30151:SF0">
    <property type="entry name" value="ABC TRANSPORTER PERMEASE PROTEIN MJ0413-RELATED"/>
    <property type="match status" value="1"/>
</dbReference>
<keyword evidence="5 7" id="KW-1133">Transmembrane helix</keyword>
<keyword evidence="4 7" id="KW-0812">Transmembrane</keyword>
<evidence type="ECO:0000313" key="9">
    <source>
        <dbReference type="EMBL" id="PSF05894.1"/>
    </source>
</evidence>
<keyword evidence="3" id="KW-1003">Cell membrane</keyword>
<dbReference type="AlphaFoldDB" id="A0A2T1K6V9"/>
<feature type="transmembrane region" description="Helical" evidence="7">
    <location>
        <begin position="81"/>
        <end position="102"/>
    </location>
</feature>
<dbReference type="CDD" id="cd06261">
    <property type="entry name" value="TM_PBP2"/>
    <property type="match status" value="1"/>
</dbReference>
<dbReference type="GO" id="GO:0055085">
    <property type="term" value="P:transmembrane transport"/>
    <property type="evidence" value="ECO:0007669"/>
    <property type="project" value="InterPro"/>
</dbReference>
<evidence type="ECO:0000256" key="4">
    <source>
        <dbReference type="ARBA" id="ARBA00022692"/>
    </source>
</evidence>
<evidence type="ECO:0000256" key="5">
    <source>
        <dbReference type="ARBA" id="ARBA00022989"/>
    </source>
</evidence>
<keyword evidence="6 7" id="KW-0472">Membrane</keyword>
<feature type="domain" description="ABC transmembrane type-1" evidence="8">
    <location>
        <begin position="74"/>
        <end position="254"/>
    </location>
</feature>
<evidence type="ECO:0000256" key="7">
    <source>
        <dbReference type="RuleBase" id="RU363032"/>
    </source>
</evidence>
<feature type="transmembrane region" description="Helical" evidence="7">
    <location>
        <begin position="114"/>
        <end position="134"/>
    </location>
</feature>
<protein>
    <submittedName>
        <fullName evidence="9">Taurine ABC transporter permease</fullName>
    </submittedName>
</protein>